<dbReference type="EMBL" id="LNJP01000003">
    <property type="protein sequence ID" value="KWZ32056.1"/>
    <property type="molecule type" value="Genomic_DNA"/>
</dbReference>
<evidence type="ECO:0000313" key="2">
    <source>
        <dbReference type="Proteomes" id="UP000070434"/>
    </source>
</evidence>
<evidence type="ECO:0000313" key="1">
    <source>
        <dbReference type="EMBL" id="KWZ32056.1"/>
    </source>
</evidence>
<sequence length="72" mass="8157">MAVQREQLLIAIGILVRALVDDGRTMQVAGRIVAFTCKRPVHERRPRRAAGNFTAMFELVTFANRRLHILAI</sequence>
<proteinExistence type="predicted"/>
<organism evidence="1 2">
    <name type="scientific">Burkholderia anthina</name>
    <dbReference type="NCBI Taxonomy" id="179879"/>
    <lineage>
        <taxon>Bacteria</taxon>
        <taxon>Pseudomonadati</taxon>
        <taxon>Pseudomonadota</taxon>
        <taxon>Betaproteobacteria</taxon>
        <taxon>Burkholderiales</taxon>
        <taxon>Burkholderiaceae</taxon>
        <taxon>Burkholderia</taxon>
        <taxon>Burkholderia cepacia complex</taxon>
    </lineage>
</organism>
<accession>A0AAW3PTH6</accession>
<dbReference type="AlphaFoldDB" id="A0AAW3PTH6"/>
<protein>
    <recommendedName>
        <fullName evidence="3">Secreted protein</fullName>
    </recommendedName>
</protein>
<reference evidence="1 2" key="1">
    <citation type="submission" date="2015-11" db="EMBL/GenBank/DDBJ databases">
        <authorList>
            <person name="Sahl J."/>
            <person name="Wagner D."/>
            <person name="Keim P."/>
        </authorList>
    </citation>
    <scope>NUCLEOTIDE SEQUENCE [LARGE SCALE GENOMIC DNA]</scope>
    <source>
        <strain evidence="1 2">AZ-4-2-10-S1-D7</strain>
    </source>
</reference>
<comment type="caution">
    <text evidence="1">The sequence shown here is derived from an EMBL/GenBank/DDBJ whole genome shotgun (WGS) entry which is preliminary data.</text>
</comment>
<dbReference type="Proteomes" id="UP000070434">
    <property type="component" value="Unassembled WGS sequence"/>
</dbReference>
<name>A0AAW3PTH6_9BURK</name>
<gene>
    <name evidence="1" type="ORF">WS64_27900</name>
</gene>
<evidence type="ECO:0008006" key="3">
    <source>
        <dbReference type="Google" id="ProtNLM"/>
    </source>
</evidence>